<sequence>MSLFFKYGLAGLILLALPCLAVVKVPVTPDLSIMPHQQATRAWPVTKKLSSPDGLRPCCAFGYNLSVQVLGVPVPFYHLDNVVEADSLGEHHYNDTLLGATKNLLGVSSEHDGIIYSAHGGFIDIAHVRDSADMTFFLFSHIVPHLGQAQNIALSEELAQRRIALFAFIPPQNEAEHYSLSAYLAGYLAYQVAAWHEIAQWYGFESVVGFSEGISAFSPEDLYSNLLGTRLAISLILTGHAGSVMQFNVAMDEILPQALHQLGAVSADETRFQFDMLDGNWWDSHRAVPEKFLLLKRNYQTESDRVPTPVPGESAIPRRLQLPVQLKGFQMDKLAELQLWPGSTMKQLPLPTPYYTLHDFPGLAMFARAQDAGELSRSK</sequence>
<proteinExistence type="predicted"/>
<dbReference type="Pfam" id="PF13265">
    <property type="entry name" value="DUF4056"/>
    <property type="match status" value="1"/>
</dbReference>
<dbReference type="Proteomes" id="UP000041595">
    <property type="component" value="Unassembled WGS sequence"/>
</dbReference>
<dbReference type="InterPro" id="IPR025130">
    <property type="entry name" value="DUF4056"/>
</dbReference>
<evidence type="ECO:0000313" key="2">
    <source>
        <dbReference type="Proteomes" id="UP000041595"/>
    </source>
</evidence>
<dbReference type="AlphaFoldDB" id="A0A0T9SYJ9"/>
<dbReference type="STRING" id="1453495.AT01_3696"/>
<protein>
    <recommendedName>
        <fullName evidence="3">DUF4056 domain-containing protein</fullName>
    </recommendedName>
</protein>
<name>A0A0T9SYJ9_YERAL</name>
<organism evidence="1 2">
    <name type="scientific">Yersinia aldovae</name>
    <dbReference type="NCBI Taxonomy" id="29483"/>
    <lineage>
        <taxon>Bacteria</taxon>
        <taxon>Pseudomonadati</taxon>
        <taxon>Pseudomonadota</taxon>
        <taxon>Gammaproteobacteria</taxon>
        <taxon>Enterobacterales</taxon>
        <taxon>Yersiniaceae</taxon>
        <taxon>Yersinia</taxon>
    </lineage>
</organism>
<evidence type="ECO:0008006" key="3">
    <source>
        <dbReference type="Google" id="ProtNLM"/>
    </source>
</evidence>
<evidence type="ECO:0000313" key="1">
    <source>
        <dbReference type="EMBL" id="CNK49492.1"/>
    </source>
</evidence>
<dbReference type="EMBL" id="CQEJ01000001">
    <property type="protein sequence ID" value="CNK49492.1"/>
    <property type="molecule type" value="Genomic_DNA"/>
</dbReference>
<dbReference type="eggNOG" id="ENOG502Z8XA">
    <property type="taxonomic scope" value="Bacteria"/>
</dbReference>
<accession>A0A0T9SYJ9</accession>
<gene>
    <name evidence="1" type="ORF">ERS137965_00259</name>
</gene>
<reference evidence="1 2" key="1">
    <citation type="submission" date="2015-03" db="EMBL/GenBank/DDBJ databases">
        <authorList>
            <person name="Murphy D."/>
        </authorList>
    </citation>
    <scope>NUCLEOTIDE SEQUENCE [LARGE SCALE GENOMIC DNA]</scope>
    <source>
        <strain evidence="1 2">IP06005</strain>
    </source>
</reference>
<dbReference type="RefSeq" id="WP_427926903.1">
    <property type="nucleotide sequence ID" value="NZ_CQEJ01000001.1"/>
</dbReference>